<keyword evidence="2" id="KW-1185">Reference proteome</keyword>
<reference evidence="2" key="1">
    <citation type="submission" date="2017-10" db="EMBL/GenBank/DDBJ databases">
        <authorList>
            <person name="Frank J."/>
        </authorList>
    </citation>
    <scope>NUCLEOTIDE SEQUENCE [LARGE SCALE GENOMIC DNA]</scope>
</reference>
<evidence type="ECO:0000313" key="1">
    <source>
        <dbReference type="EMBL" id="SOH03757.1"/>
    </source>
</evidence>
<evidence type="ECO:0000313" key="2">
    <source>
        <dbReference type="Proteomes" id="UP000221734"/>
    </source>
</evidence>
<gene>
    <name evidence="1" type="ORF">KSMBR1_1255</name>
</gene>
<dbReference type="Proteomes" id="UP000221734">
    <property type="component" value="Chromosome Kuenenia_stuttgartiensis_MBR1"/>
</dbReference>
<name>A0A2C9CG79_KUEST</name>
<organism evidence="1 2">
    <name type="scientific">Kuenenia stuttgartiensis</name>
    <dbReference type="NCBI Taxonomy" id="174633"/>
    <lineage>
        <taxon>Bacteria</taxon>
        <taxon>Pseudomonadati</taxon>
        <taxon>Planctomycetota</taxon>
        <taxon>Candidatus Brocadiia</taxon>
        <taxon>Candidatus Brocadiales</taxon>
        <taxon>Candidatus Brocadiaceae</taxon>
        <taxon>Candidatus Kuenenia</taxon>
    </lineage>
</organism>
<accession>A0A2C9CG79</accession>
<dbReference type="AlphaFoldDB" id="A0A2C9CG79"/>
<dbReference type="EMBL" id="LT934425">
    <property type="protein sequence ID" value="SOH03757.1"/>
    <property type="molecule type" value="Genomic_DNA"/>
</dbReference>
<sequence>MTWFRHGTVSGSYTGTSTTQLESGIYLSFVLIIEGGIESIKRLVQVTNLNPRM</sequence>
<proteinExistence type="predicted"/>
<dbReference type="KEGG" id="kst:KSMBR1_1255"/>
<protein>
    <submittedName>
        <fullName evidence="1">Uncharacterized protein</fullName>
    </submittedName>
</protein>